<feature type="region of interest" description="Disordered" evidence="1">
    <location>
        <begin position="1"/>
        <end position="48"/>
    </location>
</feature>
<dbReference type="AlphaFoldDB" id="A0A4Y2JP54"/>
<evidence type="ECO:0000256" key="1">
    <source>
        <dbReference type="SAM" id="MobiDB-lite"/>
    </source>
</evidence>
<protein>
    <submittedName>
        <fullName evidence="2">Uncharacterized protein</fullName>
    </submittedName>
</protein>
<proteinExistence type="predicted"/>
<gene>
    <name evidence="2" type="ORF">AVEN_226581_1</name>
</gene>
<feature type="compositionally biased region" description="Polar residues" evidence="1">
    <location>
        <begin position="1"/>
        <end position="29"/>
    </location>
</feature>
<organism evidence="2 3">
    <name type="scientific">Araneus ventricosus</name>
    <name type="common">Orbweaver spider</name>
    <name type="synonym">Epeira ventricosa</name>
    <dbReference type="NCBI Taxonomy" id="182803"/>
    <lineage>
        <taxon>Eukaryota</taxon>
        <taxon>Metazoa</taxon>
        <taxon>Ecdysozoa</taxon>
        <taxon>Arthropoda</taxon>
        <taxon>Chelicerata</taxon>
        <taxon>Arachnida</taxon>
        <taxon>Araneae</taxon>
        <taxon>Araneomorphae</taxon>
        <taxon>Entelegynae</taxon>
        <taxon>Araneoidea</taxon>
        <taxon>Araneidae</taxon>
        <taxon>Araneus</taxon>
    </lineage>
</organism>
<evidence type="ECO:0000313" key="3">
    <source>
        <dbReference type="Proteomes" id="UP000499080"/>
    </source>
</evidence>
<evidence type="ECO:0000313" key="2">
    <source>
        <dbReference type="EMBL" id="GBM92171.1"/>
    </source>
</evidence>
<name>A0A4Y2JP54_ARAVE</name>
<keyword evidence="3" id="KW-1185">Reference proteome</keyword>
<dbReference type="Proteomes" id="UP000499080">
    <property type="component" value="Unassembled WGS sequence"/>
</dbReference>
<reference evidence="2 3" key="1">
    <citation type="journal article" date="2019" name="Sci. Rep.">
        <title>Orb-weaving spider Araneus ventricosus genome elucidates the spidroin gene catalogue.</title>
        <authorList>
            <person name="Kono N."/>
            <person name="Nakamura H."/>
            <person name="Ohtoshi R."/>
            <person name="Moran D.A.P."/>
            <person name="Shinohara A."/>
            <person name="Yoshida Y."/>
            <person name="Fujiwara M."/>
            <person name="Mori M."/>
            <person name="Tomita M."/>
            <person name="Arakawa K."/>
        </authorList>
    </citation>
    <scope>NUCLEOTIDE SEQUENCE [LARGE SCALE GENOMIC DNA]</scope>
</reference>
<sequence length="119" mass="13196">MHKLNGSTRKPIPNQQTTIGRIRNQNLFSKRTGFLPTDPTPGEEQNEQTLQGCINLDGEEEWRGKKSPVGFAVARQFVSLLAKRPSRIERASWRKMTNLNGARLKVLILGARGVGKSGG</sequence>
<dbReference type="EMBL" id="BGPR01003769">
    <property type="protein sequence ID" value="GBM92171.1"/>
    <property type="molecule type" value="Genomic_DNA"/>
</dbReference>
<accession>A0A4Y2JP54</accession>
<comment type="caution">
    <text evidence="2">The sequence shown here is derived from an EMBL/GenBank/DDBJ whole genome shotgun (WGS) entry which is preliminary data.</text>
</comment>